<feature type="signal peptide" evidence="2">
    <location>
        <begin position="1"/>
        <end position="20"/>
    </location>
</feature>
<evidence type="ECO:0000256" key="2">
    <source>
        <dbReference type="SAM" id="SignalP"/>
    </source>
</evidence>
<dbReference type="KEGG" id="lamb:KBB96_17010"/>
<keyword evidence="1 2" id="KW-0732">Signal</keyword>
<dbReference type="Proteomes" id="UP000676169">
    <property type="component" value="Chromosome"/>
</dbReference>
<accession>A0A975IYM6</accession>
<dbReference type="EMBL" id="CP073100">
    <property type="protein sequence ID" value="QUE50551.1"/>
    <property type="molecule type" value="Genomic_DNA"/>
</dbReference>
<name>A0A975IYM6_9BACT</name>
<protein>
    <submittedName>
        <fullName evidence="4">Thioredoxin family protein</fullName>
    </submittedName>
</protein>
<dbReference type="PANTHER" id="PTHR15337">
    <property type="entry name" value="ANTERIOR GRADIENT PROTEIN-RELATED"/>
    <property type="match status" value="1"/>
</dbReference>
<feature type="chain" id="PRO_5036903070" evidence="2">
    <location>
        <begin position="21"/>
        <end position="149"/>
    </location>
</feature>
<proteinExistence type="predicted"/>
<dbReference type="Pfam" id="PF13899">
    <property type="entry name" value="Thioredoxin_7"/>
    <property type="match status" value="1"/>
</dbReference>
<dbReference type="RefSeq" id="WP_211630691.1">
    <property type="nucleotide sequence ID" value="NZ_CP073100.1"/>
</dbReference>
<gene>
    <name evidence="4" type="ORF">KBB96_17010</name>
</gene>
<dbReference type="SUPFAM" id="SSF52833">
    <property type="entry name" value="Thioredoxin-like"/>
    <property type="match status" value="1"/>
</dbReference>
<dbReference type="Gene3D" id="3.40.30.10">
    <property type="entry name" value="Glutaredoxin"/>
    <property type="match status" value="1"/>
</dbReference>
<keyword evidence="5" id="KW-1185">Reference proteome</keyword>
<dbReference type="PROSITE" id="PS51352">
    <property type="entry name" value="THIOREDOXIN_2"/>
    <property type="match status" value="1"/>
</dbReference>
<dbReference type="PANTHER" id="PTHR15337:SF11">
    <property type="entry name" value="THIOREDOXIN DOMAIN-CONTAINING PROTEIN"/>
    <property type="match status" value="1"/>
</dbReference>
<dbReference type="InterPro" id="IPR036249">
    <property type="entry name" value="Thioredoxin-like_sf"/>
</dbReference>
<dbReference type="InterPro" id="IPR013766">
    <property type="entry name" value="Thioredoxin_domain"/>
</dbReference>
<feature type="domain" description="Thioredoxin" evidence="3">
    <location>
        <begin position="6"/>
        <end position="146"/>
    </location>
</feature>
<evidence type="ECO:0000313" key="5">
    <source>
        <dbReference type="Proteomes" id="UP000676169"/>
    </source>
</evidence>
<evidence type="ECO:0000256" key="1">
    <source>
        <dbReference type="ARBA" id="ARBA00022729"/>
    </source>
</evidence>
<sequence>MKKAALFIATLFATASLSFAGSGAGWTDNYEAAKAQAKKENKTILLDFTGSDWCGWCIKLDKEVFSQKAFKDYAKDKLILVEVDFPHDKRQSRKLKEQNQALAKEFGVKGYPTVILVDGDGKKVGQTGYKEGGDASYVTHLKGLLGSKG</sequence>
<dbReference type="AlphaFoldDB" id="A0A975IYM6"/>
<organism evidence="4 5">
    <name type="scientific">Luteolibacter ambystomatis</name>
    <dbReference type="NCBI Taxonomy" id="2824561"/>
    <lineage>
        <taxon>Bacteria</taxon>
        <taxon>Pseudomonadati</taxon>
        <taxon>Verrucomicrobiota</taxon>
        <taxon>Verrucomicrobiia</taxon>
        <taxon>Verrucomicrobiales</taxon>
        <taxon>Verrucomicrobiaceae</taxon>
        <taxon>Luteolibacter</taxon>
    </lineage>
</organism>
<evidence type="ECO:0000259" key="3">
    <source>
        <dbReference type="PROSITE" id="PS51352"/>
    </source>
</evidence>
<evidence type="ECO:0000313" key="4">
    <source>
        <dbReference type="EMBL" id="QUE50551.1"/>
    </source>
</evidence>
<dbReference type="InterPro" id="IPR051099">
    <property type="entry name" value="AGR/TXD"/>
</dbReference>
<reference evidence="4" key="1">
    <citation type="submission" date="2021-04" db="EMBL/GenBank/DDBJ databases">
        <title>Luteolibacter sp. 32A isolated from the skin of an Anderson's salamander (Ambystoma andersonii).</title>
        <authorList>
            <person name="Spergser J."/>
            <person name="Busse H.-J."/>
        </authorList>
    </citation>
    <scope>NUCLEOTIDE SEQUENCE</scope>
    <source>
        <strain evidence="4">32A</strain>
    </source>
</reference>